<accession>A0AAJ1WVL1</accession>
<gene>
    <name evidence="2" type="ORF">QO001_001703</name>
</gene>
<evidence type="ECO:0000256" key="1">
    <source>
        <dbReference type="SAM" id="MobiDB-lite"/>
    </source>
</evidence>
<evidence type="ECO:0000313" key="2">
    <source>
        <dbReference type="EMBL" id="MDQ0542785.1"/>
    </source>
</evidence>
<evidence type="ECO:0000313" key="3">
    <source>
        <dbReference type="Proteomes" id="UP001223420"/>
    </source>
</evidence>
<dbReference type="EMBL" id="JAUSWL010000002">
    <property type="protein sequence ID" value="MDQ0542785.1"/>
    <property type="molecule type" value="Genomic_DNA"/>
</dbReference>
<feature type="region of interest" description="Disordered" evidence="1">
    <location>
        <begin position="1"/>
        <end position="36"/>
    </location>
</feature>
<evidence type="ECO:0008006" key="4">
    <source>
        <dbReference type="Google" id="ProtNLM"/>
    </source>
</evidence>
<proteinExistence type="predicted"/>
<protein>
    <recommendedName>
        <fullName evidence="4">Gingipain domain-containing protein</fullName>
    </recommendedName>
</protein>
<dbReference type="Proteomes" id="UP001223420">
    <property type="component" value="Unassembled WGS sequence"/>
</dbReference>
<dbReference type="AlphaFoldDB" id="A0AAJ1WVL1"/>
<name>A0AAJ1WVL1_9HYPH</name>
<reference evidence="2" key="1">
    <citation type="submission" date="2023-07" db="EMBL/GenBank/DDBJ databases">
        <title>Genomic Encyclopedia of Type Strains, Phase IV (KMG-IV): sequencing the most valuable type-strain genomes for metagenomic binning, comparative biology and taxonomic classification.</title>
        <authorList>
            <person name="Goeker M."/>
        </authorList>
    </citation>
    <scope>NUCLEOTIDE SEQUENCE</scope>
    <source>
        <strain evidence="2">DSM 19569</strain>
    </source>
</reference>
<dbReference type="RefSeq" id="WP_051976312.1">
    <property type="nucleotide sequence ID" value="NZ_JAJALK010000008.1"/>
</dbReference>
<sequence length="492" mass="53716">MPGFDADGTDQDELHANGVEAETGRPLPPPENGSGARIVDIAGGSMARFEDETVAGRHAASDCGVDTFGTDSSVENPEELDQAGWGIVFPAEVDAEPYKEALHPLLDLRRSQAGDLFRVFEKDAGIRPGEEATAWLARQGEGPGLAAVDPSRGVPYYLLIVASPEDVPMSFQYLLDVFWAVGRLHFDNMENYRRYAEALAQYEKGELIFQKSRRSVLFSTAHEFDRATAMFTRDVAKPFRDGSGSAGPLGKRQGFALTSLLERDARKSSLLAALGGAEGPPSLLFSGTHGMTFGKDDPRQRDCQGALVCDDWEGYGAVTEDDWLSAGDLPASLRLNGMMHFLFACYGAGWEAVDTFRDGPDGRGRQIADKPAMARLPQAMLSRGALSVIAHVDRAWSYSFRTPLGRPQSHPIRDVLTRLMQGKRIGNAIDQFNAQWSALTIPIAEIMRNSAGDPATRSRLAKLWIIRDDVRNYAVLGDPAARIRMDLLSAEP</sequence>
<organism evidence="2 3">
    <name type="scientific">Methylobacterium brachiatum</name>
    <dbReference type="NCBI Taxonomy" id="269660"/>
    <lineage>
        <taxon>Bacteria</taxon>
        <taxon>Pseudomonadati</taxon>
        <taxon>Pseudomonadota</taxon>
        <taxon>Alphaproteobacteria</taxon>
        <taxon>Hyphomicrobiales</taxon>
        <taxon>Methylobacteriaceae</taxon>
        <taxon>Methylobacterium</taxon>
    </lineage>
</organism>
<comment type="caution">
    <text evidence="2">The sequence shown here is derived from an EMBL/GenBank/DDBJ whole genome shotgun (WGS) entry which is preliminary data.</text>
</comment>